<evidence type="ECO:0000313" key="2">
    <source>
        <dbReference type="Proteomes" id="UP001497382"/>
    </source>
</evidence>
<gene>
    <name evidence="1" type="ORF">LARSCL_LOCUS14196</name>
</gene>
<reference evidence="1 2" key="1">
    <citation type="submission" date="2024-04" db="EMBL/GenBank/DDBJ databases">
        <authorList>
            <person name="Rising A."/>
            <person name="Reimegard J."/>
            <person name="Sonavane S."/>
            <person name="Akerstrom W."/>
            <person name="Nylinder S."/>
            <person name="Hedman E."/>
            <person name="Kallberg Y."/>
        </authorList>
    </citation>
    <scope>NUCLEOTIDE SEQUENCE [LARGE SCALE GENOMIC DNA]</scope>
</reference>
<proteinExistence type="predicted"/>
<protein>
    <submittedName>
        <fullName evidence="1">Uncharacterized protein</fullName>
    </submittedName>
</protein>
<dbReference type="Proteomes" id="UP001497382">
    <property type="component" value="Unassembled WGS sequence"/>
</dbReference>
<evidence type="ECO:0000313" key="1">
    <source>
        <dbReference type="EMBL" id="CAL1286340.1"/>
    </source>
</evidence>
<dbReference type="AlphaFoldDB" id="A0AAV2ARH7"/>
<comment type="caution">
    <text evidence="1">The sequence shown here is derived from an EMBL/GenBank/DDBJ whole genome shotgun (WGS) entry which is preliminary data.</text>
</comment>
<keyword evidence="2" id="KW-1185">Reference proteome</keyword>
<name>A0AAV2ARH7_9ARAC</name>
<accession>A0AAV2ARH7</accession>
<dbReference type="EMBL" id="CAXIEN010000202">
    <property type="protein sequence ID" value="CAL1286340.1"/>
    <property type="molecule type" value="Genomic_DNA"/>
</dbReference>
<sequence length="73" mass="8656">MAEREHELSLPTLYFVSLVVSEDKWRKSREAKVAVMSSRNIMNLDELLGRWFLGRLVNQRNMSKFSIHFSLRT</sequence>
<organism evidence="1 2">
    <name type="scientific">Larinioides sclopetarius</name>
    <dbReference type="NCBI Taxonomy" id="280406"/>
    <lineage>
        <taxon>Eukaryota</taxon>
        <taxon>Metazoa</taxon>
        <taxon>Ecdysozoa</taxon>
        <taxon>Arthropoda</taxon>
        <taxon>Chelicerata</taxon>
        <taxon>Arachnida</taxon>
        <taxon>Araneae</taxon>
        <taxon>Araneomorphae</taxon>
        <taxon>Entelegynae</taxon>
        <taxon>Araneoidea</taxon>
        <taxon>Araneidae</taxon>
        <taxon>Larinioides</taxon>
    </lineage>
</organism>